<gene>
    <name evidence="2" type="ORF">I2I05_21110</name>
</gene>
<accession>A0ABS0INF4</accession>
<feature type="chain" id="PRO_5047055803" evidence="1">
    <location>
        <begin position="28"/>
        <end position="177"/>
    </location>
</feature>
<feature type="signal peptide" evidence="1">
    <location>
        <begin position="1"/>
        <end position="27"/>
    </location>
</feature>
<dbReference type="RefSeq" id="WP_196284256.1">
    <property type="nucleotide sequence ID" value="NZ_JADQDQ010000021.1"/>
</dbReference>
<dbReference type="EMBL" id="JADQDQ010000021">
    <property type="protein sequence ID" value="MBF9239905.1"/>
    <property type="molecule type" value="Genomic_DNA"/>
</dbReference>
<reference evidence="2 3" key="1">
    <citation type="submission" date="2020-11" db="EMBL/GenBank/DDBJ databases">
        <authorList>
            <person name="Kim M.K."/>
        </authorList>
    </citation>
    <scope>NUCLEOTIDE SEQUENCE [LARGE SCALE GENOMIC DNA]</scope>
    <source>
        <strain evidence="2 3">BT683</strain>
    </source>
</reference>
<proteinExistence type="predicted"/>
<dbReference type="Proteomes" id="UP000597617">
    <property type="component" value="Unassembled WGS sequence"/>
</dbReference>
<evidence type="ECO:0000256" key="1">
    <source>
        <dbReference type="SAM" id="SignalP"/>
    </source>
</evidence>
<name>A0ABS0INF4_9BACT</name>
<keyword evidence="1" id="KW-0732">Signal</keyword>
<protein>
    <submittedName>
        <fullName evidence="2">Uncharacterized protein</fullName>
    </submittedName>
</protein>
<keyword evidence="3" id="KW-1185">Reference proteome</keyword>
<sequence>MNNRCVCFLRQARPLVGSLLLMGCHLAGETGAAYPQPVVAFGFVVFGGVGNDQMYFVPLKDSTRREVMPTDFRTERLRDGFSFRPSAPIKDALALLDTFSIVNQLHDPRLQKHMGRTLFTPVRMVYEIDPDALGVFTKAGLVDTITLGQHRYDNRGEKVTLVVRFPGADVLKISALH</sequence>
<dbReference type="PROSITE" id="PS51257">
    <property type="entry name" value="PROKAR_LIPOPROTEIN"/>
    <property type="match status" value="1"/>
</dbReference>
<comment type="caution">
    <text evidence="2">The sequence shown here is derived from an EMBL/GenBank/DDBJ whole genome shotgun (WGS) entry which is preliminary data.</text>
</comment>
<evidence type="ECO:0000313" key="3">
    <source>
        <dbReference type="Proteomes" id="UP000597617"/>
    </source>
</evidence>
<organism evidence="2 3">
    <name type="scientific">Hymenobacter jeongseonensis</name>
    <dbReference type="NCBI Taxonomy" id="2791027"/>
    <lineage>
        <taxon>Bacteria</taxon>
        <taxon>Pseudomonadati</taxon>
        <taxon>Bacteroidota</taxon>
        <taxon>Cytophagia</taxon>
        <taxon>Cytophagales</taxon>
        <taxon>Hymenobacteraceae</taxon>
        <taxon>Hymenobacter</taxon>
    </lineage>
</organism>
<evidence type="ECO:0000313" key="2">
    <source>
        <dbReference type="EMBL" id="MBF9239905.1"/>
    </source>
</evidence>